<organism evidence="2 3">
    <name type="scientific">Brucella canis (strain ATCC 23365 / NCTC 10854 / RM-666)</name>
    <dbReference type="NCBI Taxonomy" id="483179"/>
    <lineage>
        <taxon>Bacteria</taxon>
        <taxon>Pseudomonadati</taxon>
        <taxon>Pseudomonadota</taxon>
        <taxon>Alphaproteobacteria</taxon>
        <taxon>Hyphomicrobiales</taxon>
        <taxon>Brucellaceae</taxon>
        <taxon>Brucella/Ochrobactrum group</taxon>
        <taxon>Brucella</taxon>
    </lineage>
</organism>
<dbReference type="HOGENOM" id="CLU_2895227_0_0_5"/>
<gene>
    <name evidence="2" type="ordered locus">BCAN_B0527</name>
</gene>
<dbReference type="EMBL" id="CP000873">
    <property type="protein sequence ID" value="ABX63706.1"/>
    <property type="molecule type" value="Genomic_DNA"/>
</dbReference>
<accession>A9MBG9</accession>
<dbReference type="Proteomes" id="UP000001385">
    <property type="component" value="Chromosome II"/>
</dbReference>
<keyword evidence="3" id="KW-1185">Reference proteome</keyword>
<dbReference type="AlphaFoldDB" id="A9MBG9"/>
<reference evidence="2 3" key="1">
    <citation type="submission" date="2007-10" db="EMBL/GenBank/DDBJ databases">
        <title>Brucella canis ATCC 23365 whole genome shotgun sequencing project.</title>
        <authorList>
            <person name="Setubal J.C."/>
            <person name="Bowns C."/>
            <person name="Boyle S."/>
            <person name="Crasta O.R."/>
            <person name="Czar M.J."/>
            <person name="Dharmanolla C."/>
            <person name="Gillespie J.J."/>
            <person name="Kenyon R.W."/>
            <person name="Lu J."/>
            <person name="Mane S."/>
            <person name="Mohapatra S."/>
            <person name="Nagrani S."/>
            <person name="Purkayastha A."/>
            <person name="Rajasimha H.K."/>
            <person name="Shallom J.M."/>
            <person name="Shallom S."/>
            <person name="Shukla M."/>
            <person name="Snyder E.E."/>
            <person name="Sobral B.W."/>
            <person name="Wattam A.R."/>
            <person name="Will R."/>
            <person name="Williams K."/>
            <person name="Yoo H."/>
            <person name="Bruce D."/>
            <person name="Detter C."/>
            <person name="Munk C."/>
            <person name="Brettin T.S."/>
        </authorList>
    </citation>
    <scope>NUCLEOTIDE SEQUENCE [LARGE SCALE GENOMIC DNA]</scope>
    <source>
        <strain evidence="3">ATCC 23365 / NCTC 10854 / RM-666</strain>
    </source>
</reference>
<evidence type="ECO:0000256" key="1">
    <source>
        <dbReference type="SAM" id="MobiDB-lite"/>
    </source>
</evidence>
<evidence type="ECO:0000313" key="2">
    <source>
        <dbReference type="EMBL" id="ABX63706.1"/>
    </source>
</evidence>
<name>A9MBG9_BRUC2</name>
<feature type="region of interest" description="Disordered" evidence="1">
    <location>
        <begin position="1"/>
        <end position="25"/>
    </location>
</feature>
<sequence>MPDAKADEKKKESGPQNSHETKEKTGAFPYNLSICFAGEGHVVSLGAGSIDNAAFLTPDNTL</sequence>
<protein>
    <submittedName>
        <fullName evidence="2">Uncharacterized protein</fullName>
    </submittedName>
</protein>
<proteinExistence type="predicted"/>
<dbReference type="KEGG" id="bcs:BCAN_B0527"/>
<evidence type="ECO:0000313" key="3">
    <source>
        <dbReference type="Proteomes" id="UP000001385"/>
    </source>
</evidence>